<keyword evidence="2" id="KW-1185">Reference proteome</keyword>
<reference evidence="1 2" key="1">
    <citation type="submission" date="2020-04" db="EMBL/GenBank/DDBJ databases">
        <title>Complete genome of a Psychrophilic, Marine, Gas Vacuolate Bacterium Polaromonas vacuolata KCTC 22033T.</title>
        <authorList>
            <person name="Hwang K."/>
            <person name="Kim K.M."/>
        </authorList>
    </citation>
    <scope>NUCLEOTIDE SEQUENCE [LARGE SCALE GENOMIC DNA]</scope>
    <source>
        <strain evidence="1 2">KCTC 22033</strain>
    </source>
</reference>
<dbReference type="RefSeq" id="WP_168922825.1">
    <property type="nucleotide sequence ID" value="NZ_CP051461.1"/>
</dbReference>
<protein>
    <submittedName>
        <fullName evidence="1">Uncharacterized protein</fullName>
    </submittedName>
</protein>
<proteinExistence type="predicted"/>
<dbReference type="AlphaFoldDB" id="A0A6H2HBM9"/>
<evidence type="ECO:0000313" key="2">
    <source>
        <dbReference type="Proteomes" id="UP000502041"/>
    </source>
</evidence>
<name>A0A6H2HBM9_9BURK</name>
<gene>
    <name evidence="1" type="ORF">HC248_02609</name>
</gene>
<organism evidence="1 2">
    <name type="scientific">Polaromonas vacuolata</name>
    <dbReference type="NCBI Taxonomy" id="37448"/>
    <lineage>
        <taxon>Bacteria</taxon>
        <taxon>Pseudomonadati</taxon>
        <taxon>Pseudomonadota</taxon>
        <taxon>Betaproteobacteria</taxon>
        <taxon>Burkholderiales</taxon>
        <taxon>Comamonadaceae</taxon>
        <taxon>Polaromonas</taxon>
    </lineage>
</organism>
<evidence type="ECO:0000313" key="1">
    <source>
        <dbReference type="EMBL" id="QJC57288.1"/>
    </source>
</evidence>
<accession>A0A6H2HBM9</accession>
<sequence length="247" mass="28277">MKPVPNNYRGVWQRDLLQTPTMRDDSSFVRWMQTSYWHADLRVPDSFMPLKVENQQGFCGVTLVEKVAERQVCTWHRRMDFQPPRLDIDAGVMLFPTLDTVEETGIHSIYFEAWSRLPESTGRFIVLAGLNEQGKDNQTRLLMAGRYLMYVRPRAVPWPLALSMGQSLADLILSQPVLKNEYLDFEISFGTLDSGVWRIEQSTLRKKKSQSLALSIHSSSPSSAITRGSFVGVNWQVLEWTCTDSTV</sequence>
<dbReference type="EMBL" id="CP051461">
    <property type="protein sequence ID" value="QJC57288.1"/>
    <property type="molecule type" value="Genomic_DNA"/>
</dbReference>
<dbReference type="KEGG" id="pvac:HC248_02609"/>
<dbReference type="Proteomes" id="UP000502041">
    <property type="component" value="Chromosome"/>
</dbReference>